<evidence type="ECO:0000313" key="1">
    <source>
        <dbReference type="EMBL" id="SJK83419.1"/>
    </source>
</evidence>
<dbReference type="EMBL" id="LT719075">
    <property type="protein sequence ID" value="SJK83419.1"/>
    <property type="molecule type" value="Genomic_DNA"/>
</dbReference>
<accession>A0A1W1EM50</accession>
<reference evidence="2" key="1">
    <citation type="submission" date="2017-01" db="EMBL/GenBank/DDBJ databases">
        <authorList>
            <person name="Joensson R."/>
        </authorList>
    </citation>
    <scope>NUCLEOTIDE SEQUENCE [LARGE SCALE GENOMIC DNA]</scope>
</reference>
<dbReference type="AlphaFoldDB" id="A0A1W1EM50"/>
<organism evidence="1 2">
    <name type="scientific">Escherichia coli</name>
    <dbReference type="NCBI Taxonomy" id="562"/>
    <lineage>
        <taxon>Bacteria</taxon>
        <taxon>Pseudomonadati</taxon>
        <taxon>Pseudomonadota</taxon>
        <taxon>Gammaproteobacteria</taxon>
        <taxon>Enterobacterales</taxon>
        <taxon>Enterobacteriaceae</taxon>
        <taxon>Escherichia</taxon>
    </lineage>
</organism>
<sequence>MLSVRAICRNASSPVRSLRTVTWLRRGLPDSNNDISA</sequence>
<protein>
    <submittedName>
        <fullName evidence="1">Uncharacterized protein</fullName>
    </submittedName>
</protein>
<proteinExistence type="predicted"/>
<name>A0A1W1EM50_ECOLX</name>
<evidence type="ECO:0000313" key="2">
    <source>
        <dbReference type="Proteomes" id="UP000245997"/>
    </source>
</evidence>
<gene>
    <name evidence="1" type="ORF">BQ8769_37</name>
</gene>
<dbReference type="Proteomes" id="UP000245997">
    <property type="component" value="Plasmid pAA"/>
</dbReference>